<keyword evidence="3" id="KW-1185">Reference proteome</keyword>
<accession>A0A8X6RZW5</accession>
<organism evidence="2 3">
    <name type="scientific">Trichonephila clavipes</name>
    <name type="common">Golden silk orbweaver</name>
    <name type="synonym">Nephila clavipes</name>
    <dbReference type="NCBI Taxonomy" id="2585209"/>
    <lineage>
        <taxon>Eukaryota</taxon>
        <taxon>Metazoa</taxon>
        <taxon>Ecdysozoa</taxon>
        <taxon>Arthropoda</taxon>
        <taxon>Chelicerata</taxon>
        <taxon>Arachnida</taxon>
        <taxon>Araneae</taxon>
        <taxon>Araneomorphae</taxon>
        <taxon>Entelegynae</taxon>
        <taxon>Araneoidea</taxon>
        <taxon>Nephilidae</taxon>
        <taxon>Trichonephila</taxon>
    </lineage>
</organism>
<dbReference type="EMBL" id="BMAU01021230">
    <property type="protein sequence ID" value="GFY01885.1"/>
    <property type="molecule type" value="Genomic_DNA"/>
</dbReference>
<gene>
    <name evidence="2" type="ORF">TNCV_1468721</name>
</gene>
<feature type="region of interest" description="Disordered" evidence="1">
    <location>
        <begin position="1"/>
        <end position="34"/>
    </location>
</feature>
<evidence type="ECO:0000313" key="3">
    <source>
        <dbReference type="Proteomes" id="UP000887159"/>
    </source>
</evidence>
<evidence type="ECO:0000256" key="1">
    <source>
        <dbReference type="SAM" id="MobiDB-lite"/>
    </source>
</evidence>
<dbReference type="AlphaFoldDB" id="A0A8X6RZW5"/>
<dbReference type="Proteomes" id="UP000887159">
    <property type="component" value="Unassembled WGS sequence"/>
</dbReference>
<sequence>MNTCLTLRSGSPFGKSHSTAQKQRQFSSRKESHPLKSLFKTKGSPGLITPNIYLGVYLDKTLTFRQHIRAAVAQWLRYPTMAGMS</sequence>
<feature type="compositionally biased region" description="Polar residues" evidence="1">
    <location>
        <begin position="16"/>
        <end position="26"/>
    </location>
</feature>
<comment type="caution">
    <text evidence="2">The sequence shown here is derived from an EMBL/GenBank/DDBJ whole genome shotgun (WGS) entry which is preliminary data.</text>
</comment>
<proteinExistence type="predicted"/>
<name>A0A8X6RZW5_TRICX</name>
<protein>
    <submittedName>
        <fullName evidence="2">Uncharacterized protein</fullName>
    </submittedName>
</protein>
<reference evidence="2" key="1">
    <citation type="submission" date="2020-08" db="EMBL/GenBank/DDBJ databases">
        <title>Multicomponent nature underlies the extraordinary mechanical properties of spider dragline silk.</title>
        <authorList>
            <person name="Kono N."/>
            <person name="Nakamura H."/>
            <person name="Mori M."/>
            <person name="Yoshida Y."/>
            <person name="Ohtoshi R."/>
            <person name="Malay A.D."/>
            <person name="Moran D.A.P."/>
            <person name="Tomita M."/>
            <person name="Numata K."/>
            <person name="Arakawa K."/>
        </authorList>
    </citation>
    <scope>NUCLEOTIDE SEQUENCE</scope>
</reference>
<evidence type="ECO:0000313" key="2">
    <source>
        <dbReference type="EMBL" id="GFY01885.1"/>
    </source>
</evidence>